<dbReference type="GO" id="GO:0004100">
    <property type="term" value="F:chitin synthase activity"/>
    <property type="evidence" value="ECO:0007669"/>
    <property type="project" value="UniProtKB-EC"/>
</dbReference>
<accession>A0AAD8YP46</accession>
<organism evidence="2 3">
    <name type="scientific">Skeletonema marinoi</name>
    <dbReference type="NCBI Taxonomy" id="267567"/>
    <lineage>
        <taxon>Eukaryota</taxon>
        <taxon>Sar</taxon>
        <taxon>Stramenopiles</taxon>
        <taxon>Ochrophyta</taxon>
        <taxon>Bacillariophyta</taxon>
        <taxon>Coscinodiscophyceae</taxon>
        <taxon>Thalassiosirophycidae</taxon>
        <taxon>Thalassiosirales</taxon>
        <taxon>Skeletonemataceae</taxon>
        <taxon>Skeletonema</taxon>
        <taxon>Skeletonema marinoi-dohrnii complex</taxon>
    </lineage>
</organism>
<dbReference type="Proteomes" id="UP001224775">
    <property type="component" value="Unassembled WGS sequence"/>
</dbReference>
<protein>
    <submittedName>
        <fullName evidence="2">Chitin synthase</fullName>
        <ecNumber evidence="2">2.4.1.16</ecNumber>
    </submittedName>
</protein>
<name>A0AAD8YP46_9STRA</name>
<proteinExistence type="predicted"/>
<reference evidence="2" key="1">
    <citation type="submission" date="2023-06" db="EMBL/GenBank/DDBJ databases">
        <title>Survivors Of The Sea: Transcriptome response of Skeletonema marinoi to long-term dormancy.</title>
        <authorList>
            <person name="Pinder M.I.M."/>
            <person name="Kourtchenko O."/>
            <person name="Robertson E.K."/>
            <person name="Larsson T."/>
            <person name="Maumus F."/>
            <person name="Osuna-Cruz C.M."/>
            <person name="Vancaester E."/>
            <person name="Stenow R."/>
            <person name="Vandepoele K."/>
            <person name="Ploug H."/>
            <person name="Bruchert V."/>
            <person name="Godhe A."/>
            <person name="Topel M."/>
        </authorList>
    </citation>
    <scope>NUCLEOTIDE SEQUENCE</scope>
    <source>
        <strain evidence="2">R05AC</strain>
    </source>
</reference>
<evidence type="ECO:0000313" key="3">
    <source>
        <dbReference type="Proteomes" id="UP001224775"/>
    </source>
</evidence>
<sequence>MSRQQNPYYSDDRSHRSRNSHDPGTSSVVSGTYISGAYDPSMGYGGQQLAVIGDQGSVPPPPPRFNNGQVWAGDDVSELGGRTFESRARSIAGSQMLVPKAKYSWASESVGAQSTVMSRRSLATASMPEPEPTRSAGSATEGRCGHLLPGYSPSLSPTSVL</sequence>
<feature type="compositionally biased region" description="Polar residues" evidence="1">
    <location>
        <begin position="23"/>
        <end position="32"/>
    </location>
</feature>
<gene>
    <name evidence="2" type="ORF">QTG54_000746</name>
</gene>
<keyword evidence="3" id="KW-1185">Reference proteome</keyword>
<dbReference type="AlphaFoldDB" id="A0AAD8YP46"/>
<comment type="caution">
    <text evidence="2">The sequence shown here is derived from an EMBL/GenBank/DDBJ whole genome shotgun (WGS) entry which is preliminary data.</text>
</comment>
<evidence type="ECO:0000256" key="1">
    <source>
        <dbReference type="SAM" id="MobiDB-lite"/>
    </source>
</evidence>
<feature type="region of interest" description="Disordered" evidence="1">
    <location>
        <begin position="44"/>
        <end position="74"/>
    </location>
</feature>
<dbReference type="EMBL" id="JATAAI010000001">
    <property type="protein sequence ID" value="KAK1748807.1"/>
    <property type="molecule type" value="Genomic_DNA"/>
</dbReference>
<keyword evidence="2" id="KW-0808">Transferase</keyword>
<keyword evidence="2" id="KW-0328">Glycosyltransferase</keyword>
<feature type="region of interest" description="Disordered" evidence="1">
    <location>
        <begin position="1"/>
        <end position="32"/>
    </location>
</feature>
<evidence type="ECO:0000313" key="2">
    <source>
        <dbReference type="EMBL" id="KAK1748807.1"/>
    </source>
</evidence>
<feature type="region of interest" description="Disordered" evidence="1">
    <location>
        <begin position="117"/>
        <end position="161"/>
    </location>
</feature>
<dbReference type="EC" id="2.4.1.16" evidence="2"/>